<dbReference type="Proteomes" id="UP001163324">
    <property type="component" value="Chromosome 7"/>
</dbReference>
<gene>
    <name evidence="1" type="ORF">N3K66_007607</name>
</gene>
<evidence type="ECO:0000313" key="1">
    <source>
        <dbReference type="EMBL" id="KAI9897751.1"/>
    </source>
</evidence>
<protein>
    <submittedName>
        <fullName evidence="1">Uncharacterized protein</fullName>
    </submittedName>
</protein>
<dbReference type="EMBL" id="CM047946">
    <property type="protein sequence ID" value="KAI9897751.1"/>
    <property type="molecule type" value="Genomic_DNA"/>
</dbReference>
<reference evidence="1" key="1">
    <citation type="submission" date="2022-10" db="EMBL/GenBank/DDBJ databases">
        <title>Complete Genome of Trichothecium roseum strain YXFP-22015, a Plant Pathogen Isolated from Citrus.</title>
        <authorList>
            <person name="Wang Y."/>
            <person name="Zhu L."/>
        </authorList>
    </citation>
    <scope>NUCLEOTIDE SEQUENCE</scope>
    <source>
        <strain evidence="1">YXFP-22015</strain>
    </source>
</reference>
<organism evidence="1 2">
    <name type="scientific">Trichothecium roseum</name>
    <dbReference type="NCBI Taxonomy" id="47278"/>
    <lineage>
        <taxon>Eukaryota</taxon>
        <taxon>Fungi</taxon>
        <taxon>Dikarya</taxon>
        <taxon>Ascomycota</taxon>
        <taxon>Pezizomycotina</taxon>
        <taxon>Sordariomycetes</taxon>
        <taxon>Hypocreomycetidae</taxon>
        <taxon>Hypocreales</taxon>
        <taxon>Hypocreales incertae sedis</taxon>
        <taxon>Trichothecium</taxon>
    </lineage>
</organism>
<evidence type="ECO:0000313" key="2">
    <source>
        <dbReference type="Proteomes" id="UP001163324"/>
    </source>
</evidence>
<accession>A0ACC0UVR2</accession>
<proteinExistence type="predicted"/>
<keyword evidence="2" id="KW-1185">Reference proteome</keyword>
<name>A0ACC0UVR2_9HYPO</name>
<sequence>MALTKLILALGLLGQAKSWPQLPQDDDGDFGALTLPVIPATRRSLPIFDEPAADMSFSTLHIPVAQRRALPVDDDDDEGARALTLPVIHAAVPGLVKRGIEVQLENRSDVAYYAQLQFGTPPQNIYAQLDTGSFELWVNPDCGSLSTLSDQRFCNAIGQYEPSKSSTSRKTGSSSELKYGIGEASIEYYKDTIALDRSGDDGTRLRGVQFGVATSTDEQFAGVLGLGHGKGVNTKYANFVDELQAQGVTRTKVFSVALGTKAEDGGVIVFGGVDAAKFSGPLASLPIVPARDSPDGMARYWVRMLGMGTTSAAGKTVKWEDTRMPVFMDTGATLSLLPPDVVKKIAEAFGSSGLDDAGFYTVDCKLTEKKGTVDFYFDGVKIQVTHAEIIRSFGGDSPSCYLGIMPSNDYALLGDTFLRSAYAVFDLEAEMIHLAQYENCGSKVKTISKISQLDGMEGICSSSSSNDDDDASTTATKPATTKPATKTATKDAGAETETGTETGTQTTSDGANLPTVTDDAPTTTASAQTEETSSSSSSDPESSNDGGDGDSAADKVAMGWSVGLGLGAMALMVV</sequence>
<comment type="caution">
    <text evidence="1">The sequence shown here is derived from an EMBL/GenBank/DDBJ whole genome shotgun (WGS) entry which is preliminary data.</text>
</comment>